<proteinExistence type="predicted"/>
<dbReference type="AlphaFoldDB" id="A0A7J7DK03"/>
<name>A0A7J7DK03_TRIWF</name>
<evidence type="ECO:0000313" key="1">
    <source>
        <dbReference type="EMBL" id="KAF5746695.1"/>
    </source>
</evidence>
<accession>A0A7J7DK03</accession>
<protein>
    <submittedName>
        <fullName evidence="1">Chloroplast stem-loop binding protein of 41 kDa b chloroplastic</fullName>
    </submittedName>
</protein>
<reference evidence="1 2" key="1">
    <citation type="journal article" date="2020" name="Nat. Commun.">
        <title>Genome of Tripterygium wilfordii and identification of cytochrome P450 involved in triptolide biosynthesis.</title>
        <authorList>
            <person name="Tu L."/>
            <person name="Su P."/>
            <person name="Zhang Z."/>
            <person name="Gao L."/>
            <person name="Wang J."/>
            <person name="Hu T."/>
            <person name="Zhou J."/>
            <person name="Zhang Y."/>
            <person name="Zhao Y."/>
            <person name="Liu Y."/>
            <person name="Song Y."/>
            <person name="Tong Y."/>
            <person name="Lu Y."/>
            <person name="Yang J."/>
            <person name="Xu C."/>
            <person name="Jia M."/>
            <person name="Peters R.J."/>
            <person name="Huang L."/>
            <person name="Gao W."/>
        </authorList>
    </citation>
    <scope>NUCLEOTIDE SEQUENCE [LARGE SCALE GENOMIC DNA]</scope>
    <source>
        <strain evidence="2">cv. XIE 37</strain>
        <tissue evidence="1">Leaf</tissue>
    </source>
</reference>
<dbReference type="InParanoid" id="A0A7J7DK03"/>
<sequence>MKKLWMFLVMKKPASKCFNISDEKYVTFNGLARACTLAAEFSKPEIFHYNPKEFAFRSRLHFPLTKQSTSARMETRIRPGGRIFSPPSDQILTAGNDQDVLVILFSSNVCKSNRKQTDVVSRK</sequence>
<keyword evidence="2" id="KW-1185">Reference proteome</keyword>
<gene>
    <name evidence="1" type="ORF">HS088_TW06G00867</name>
</gene>
<dbReference type="Proteomes" id="UP000593562">
    <property type="component" value="Unassembled WGS sequence"/>
</dbReference>
<dbReference type="EMBL" id="JAAARO010000006">
    <property type="protein sequence ID" value="KAF5746695.1"/>
    <property type="molecule type" value="Genomic_DNA"/>
</dbReference>
<evidence type="ECO:0000313" key="2">
    <source>
        <dbReference type="Proteomes" id="UP000593562"/>
    </source>
</evidence>
<organism evidence="1 2">
    <name type="scientific">Tripterygium wilfordii</name>
    <name type="common">Thunder God vine</name>
    <dbReference type="NCBI Taxonomy" id="458696"/>
    <lineage>
        <taxon>Eukaryota</taxon>
        <taxon>Viridiplantae</taxon>
        <taxon>Streptophyta</taxon>
        <taxon>Embryophyta</taxon>
        <taxon>Tracheophyta</taxon>
        <taxon>Spermatophyta</taxon>
        <taxon>Magnoliopsida</taxon>
        <taxon>eudicotyledons</taxon>
        <taxon>Gunneridae</taxon>
        <taxon>Pentapetalae</taxon>
        <taxon>rosids</taxon>
        <taxon>fabids</taxon>
        <taxon>Celastrales</taxon>
        <taxon>Celastraceae</taxon>
        <taxon>Tripterygium</taxon>
    </lineage>
</organism>
<comment type="caution">
    <text evidence="1">The sequence shown here is derived from an EMBL/GenBank/DDBJ whole genome shotgun (WGS) entry which is preliminary data.</text>
</comment>